<feature type="domain" description="Cytochrome c" evidence="6">
    <location>
        <begin position="20"/>
        <end position="120"/>
    </location>
</feature>
<evidence type="ECO:0000256" key="5">
    <source>
        <dbReference type="SAM" id="SignalP"/>
    </source>
</evidence>
<feature type="chain" id="PRO_5012801256" description="Cytochrome c domain-containing protein" evidence="5">
    <location>
        <begin position="20"/>
        <end position="138"/>
    </location>
</feature>
<dbReference type="InterPro" id="IPR036909">
    <property type="entry name" value="Cyt_c-like_dom_sf"/>
</dbReference>
<dbReference type="PROSITE" id="PS51007">
    <property type="entry name" value="CYTC"/>
    <property type="match status" value="1"/>
</dbReference>
<dbReference type="SUPFAM" id="SSF46626">
    <property type="entry name" value="Cytochrome c"/>
    <property type="match status" value="1"/>
</dbReference>
<comment type="caution">
    <text evidence="7">The sequence shown here is derived from an EMBL/GenBank/DDBJ whole genome shotgun (WGS) entry which is preliminary data.</text>
</comment>
<protein>
    <recommendedName>
        <fullName evidence="6">Cytochrome c domain-containing protein</fullName>
    </recommendedName>
</protein>
<accession>A0A1X4NRH1</accession>
<keyword evidence="2 4" id="KW-0479">Metal-binding</keyword>
<dbReference type="GO" id="GO:0020037">
    <property type="term" value="F:heme binding"/>
    <property type="evidence" value="ECO:0007669"/>
    <property type="project" value="InterPro"/>
</dbReference>
<evidence type="ECO:0000259" key="6">
    <source>
        <dbReference type="PROSITE" id="PS51007"/>
    </source>
</evidence>
<dbReference type="GO" id="GO:0009055">
    <property type="term" value="F:electron transfer activity"/>
    <property type="evidence" value="ECO:0007669"/>
    <property type="project" value="InterPro"/>
</dbReference>
<proteinExistence type="predicted"/>
<keyword evidence="5" id="KW-0732">Signal</keyword>
<dbReference type="AlphaFoldDB" id="A0A1X4NRH1"/>
<dbReference type="STRING" id="1123756.MGEO_02855"/>
<evidence type="ECO:0000313" key="8">
    <source>
        <dbReference type="Proteomes" id="UP000193926"/>
    </source>
</evidence>
<gene>
    <name evidence="7" type="ORF">MGEO_02855</name>
</gene>
<reference evidence="7 8" key="1">
    <citation type="submission" date="2014-03" db="EMBL/GenBank/DDBJ databases">
        <title>The draft genome sequence of Marivita geojedonensis KCTC 23882.</title>
        <authorList>
            <person name="Lai Q."/>
            <person name="Shao Z."/>
        </authorList>
    </citation>
    <scope>NUCLEOTIDE SEQUENCE [LARGE SCALE GENOMIC DNA]</scope>
    <source>
        <strain evidence="7 8">DPG-138</strain>
    </source>
</reference>
<dbReference type="GO" id="GO:0046872">
    <property type="term" value="F:metal ion binding"/>
    <property type="evidence" value="ECO:0007669"/>
    <property type="project" value="UniProtKB-KW"/>
</dbReference>
<dbReference type="Proteomes" id="UP000193926">
    <property type="component" value="Unassembled WGS sequence"/>
</dbReference>
<name>A0A1X4NRH1_9RHOB</name>
<dbReference type="InterPro" id="IPR009056">
    <property type="entry name" value="Cyt_c-like_dom"/>
</dbReference>
<evidence type="ECO:0000256" key="3">
    <source>
        <dbReference type="ARBA" id="ARBA00023004"/>
    </source>
</evidence>
<evidence type="ECO:0000256" key="4">
    <source>
        <dbReference type="PROSITE-ProRule" id="PRU00433"/>
    </source>
</evidence>
<evidence type="ECO:0000256" key="1">
    <source>
        <dbReference type="ARBA" id="ARBA00022617"/>
    </source>
</evidence>
<feature type="signal peptide" evidence="5">
    <location>
        <begin position="1"/>
        <end position="19"/>
    </location>
</feature>
<evidence type="ECO:0000256" key="2">
    <source>
        <dbReference type="ARBA" id="ARBA00022723"/>
    </source>
</evidence>
<sequence>MRALCCLAALAVAPISVSAEEDLIGADEYEAACLACHGVGGKGDGPMAEYLSVTPSDLTAIAKNNEGVFPLLEIFQIIDGRTELGAHGVRHTEGWEMPIWGDRYKEQAGSKYGPYGSEQAVRARILELVFYLQAIQQQ</sequence>
<keyword evidence="8" id="KW-1185">Reference proteome</keyword>
<evidence type="ECO:0000313" key="7">
    <source>
        <dbReference type="EMBL" id="OSQ53582.1"/>
    </source>
</evidence>
<keyword evidence="1 4" id="KW-0349">Heme</keyword>
<dbReference type="Gene3D" id="1.10.760.10">
    <property type="entry name" value="Cytochrome c-like domain"/>
    <property type="match status" value="1"/>
</dbReference>
<keyword evidence="3 4" id="KW-0408">Iron</keyword>
<organism evidence="7 8">
    <name type="scientific">Marivita geojedonensis</name>
    <dbReference type="NCBI Taxonomy" id="1123756"/>
    <lineage>
        <taxon>Bacteria</taxon>
        <taxon>Pseudomonadati</taxon>
        <taxon>Pseudomonadota</taxon>
        <taxon>Alphaproteobacteria</taxon>
        <taxon>Rhodobacterales</taxon>
        <taxon>Roseobacteraceae</taxon>
        <taxon>Marivita</taxon>
    </lineage>
</organism>
<dbReference type="EMBL" id="JFKC01000001">
    <property type="protein sequence ID" value="OSQ53582.1"/>
    <property type="molecule type" value="Genomic_DNA"/>
</dbReference>